<dbReference type="PANTHER" id="PTHR33204:SF18">
    <property type="entry name" value="TRANSCRIPTIONAL REGULATORY PROTEIN"/>
    <property type="match status" value="1"/>
</dbReference>
<sequence length="214" mass="22705">MRSYDDPCGVARALDAVGERWALLVVRDLLLGPKRFTDLAAGLAGMSQNVLAQRLRDLEGQGIVRRRVLGPPSGARVYELTEAGYELEETVLALARWGSRAPRHERGALTADAFALALRTTFDADAAGGMRGTLALHLGADRFTAEIADGRFRISRGEAADPDAVLTTDAAAAQGIVFGGADLPPGAVTGDRALAERFVRLFPRPRPRGVSATG</sequence>
<accession>A0A4Y3WVG5</accession>
<dbReference type="Pfam" id="PF01638">
    <property type="entry name" value="HxlR"/>
    <property type="match status" value="1"/>
</dbReference>
<protein>
    <submittedName>
        <fullName evidence="5">Transcriptional regulator</fullName>
    </submittedName>
</protein>
<dbReference type="InterPro" id="IPR011991">
    <property type="entry name" value="ArsR-like_HTH"/>
</dbReference>
<keyword evidence="3" id="KW-0804">Transcription</keyword>
<dbReference type="Gene3D" id="1.10.10.10">
    <property type="entry name" value="Winged helix-like DNA-binding domain superfamily/Winged helix DNA-binding domain"/>
    <property type="match status" value="1"/>
</dbReference>
<dbReference type="SUPFAM" id="SSF55718">
    <property type="entry name" value="SCP-like"/>
    <property type="match status" value="1"/>
</dbReference>
<dbReference type="RefSeq" id="WP_141282174.1">
    <property type="nucleotide sequence ID" value="NZ_BAAARZ010000090.1"/>
</dbReference>
<proteinExistence type="predicted"/>
<organism evidence="5 6">
    <name type="scientific">Pseudonocardia hydrocarbonoxydans</name>
    <dbReference type="NCBI Taxonomy" id="76726"/>
    <lineage>
        <taxon>Bacteria</taxon>
        <taxon>Bacillati</taxon>
        <taxon>Actinomycetota</taxon>
        <taxon>Actinomycetes</taxon>
        <taxon>Pseudonocardiales</taxon>
        <taxon>Pseudonocardiaceae</taxon>
        <taxon>Pseudonocardia</taxon>
    </lineage>
</organism>
<dbReference type="Proteomes" id="UP000320338">
    <property type="component" value="Unassembled WGS sequence"/>
</dbReference>
<dbReference type="PROSITE" id="PS51118">
    <property type="entry name" value="HTH_HXLR"/>
    <property type="match status" value="1"/>
</dbReference>
<dbReference type="OrthoDB" id="9792527at2"/>
<dbReference type="InterPro" id="IPR036388">
    <property type="entry name" value="WH-like_DNA-bd_sf"/>
</dbReference>
<dbReference type="Gene3D" id="3.30.1050.10">
    <property type="entry name" value="SCP2 sterol-binding domain"/>
    <property type="match status" value="1"/>
</dbReference>
<dbReference type="CDD" id="cd00090">
    <property type="entry name" value="HTH_ARSR"/>
    <property type="match status" value="1"/>
</dbReference>
<dbReference type="InterPro" id="IPR036527">
    <property type="entry name" value="SCP2_sterol-bd_dom_sf"/>
</dbReference>
<gene>
    <name evidence="5" type="ORF">PHY01_48510</name>
</gene>
<dbReference type="AlphaFoldDB" id="A0A4Y3WVG5"/>
<reference evidence="5 6" key="1">
    <citation type="submission" date="2019-06" db="EMBL/GenBank/DDBJ databases">
        <title>Whole genome shotgun sequence of Pseudonocardia hydrocarbonoxydans NBRC 14498.</title>
        <authorList>
            <person name="Hosoyama A."/>
            <person name="Uohara A."/>
            <person name="Ohji S."/>
            <person name="Ichikawa N."/>
        </authorList>
    </citation>
    <scope>NUCLEOTIDE SEQUENCE [LARGE SCALE GENOMIC DNA]</scope>
    <source>
        <strain evidence="5 6">NBRC 14498</strain>
    </source>
</reference>
<dbReference type="GO" id="GO:0003677">
    <property type="term" value="F:DNA binding"/>
    <property type="evidence" value="ECO:0007669"/>
    <property type="project" value="UniProtKB-KW"/>
</dbReference>
<dbReference type="EMBL" id="BJNG01000048">
    <property type="protein sequence ID" value="GEC22568.1"/>
    <property type="molecule type" value="Genomic_DNA"/>
</dbReference>
<evidence type="ECO:0000256" key="3">
    <source>
        <dbReference type="ARBA" id="ARBA00023163"/>
    </source>
</evidence>
<comment type="caution">
    <text evidence="5">The sequence shown here is derived from an EMBL/GenBank/DDBJ whole genome shotgun (WGS) entry which is preliminary data.</text>
</comment>
<dbReference type="SUPFAM" id="SSF46785">
    <property type="entry name" value="Winged helix' DNA-binding domain"/>
    <property type="match status" value="1"/>
</dbReference>
<keyword evidence="2" id="KW-0238">DNA-binding</keyword>
<dbReference type="PANTHER" id="PTHR33204">
    <property type="entry name" value="TRANSCRIPTIONAL REGULATOR, MARR FAMILY"/>
    <property type="match status" value="1"/>
</dbReference>
<feature type="domain" description="HTH hxlR-type" evidence="4">
    <location>
        <begin position="8"/>
        <end position="106"/>
    </location>
</feature>
<dbReference type="InterPro" id="IPR036390">
    <property type="entry name" value="WH_DNA-bd_sf"/>
</dbReference>
<dbReference type="InterPro" id="IPR002577">
    <property type="entry name" value="HTH_HxlR"/>
</dbReference>
<evidence type="ECO:0000256" key="1">
    <source>
        <dbReference type="ARBA" id="ARBA00023015"/>
    </source>
</evidence>
<evidence type="ECO:0000256" key="2">
    <source>
        <dbReference type="ARBA" id="ARBA00023125"/>
    </source>
</evidence>
<evidence type="ECO:0000313" key="6">
    <source>
        <dbReference type="Proteomes" id="UP000320338"/>
    </source>
</evidence>
<name>A0A4Y3WVG5_9PSEU</name>
<evidence type="ECO:0000313" key="5">
    <source>
        <dbReference type="EMBL" id="GEC22568.1"/>
    </source>
</evidence>
<evidence type="ECO:0000259" key="4">
    <source>
        <dbReference type="PROSITE" id="PS51118"/>
    </source>
</evidence>
<keyword evidence="1" id="KW-0805">Transcription regulation</keyword>
<keyword evidence="6" id="KW-1185">Reference proteome</keyword>